<protein>
    <submittedName>
        <fullName evidence="2">p-loop containing nucleoside triphosphate hydrolase protein</fullName>
    </submittedName>
</protein>
<dbReference type="SUPFAM" id="SSF52540">
    <property type="entry name" value="P-loop containing nucleoside triphosphate hydrolases"/>
    <property type="match status" value="1"/>
</dbReference>
<dbReference type="InterPro" id="IPR027417">
    <property type="entry name" value="P-loop_NTPase"/>
</dbReference>
<name>A0A177C6H7_9PLEO</name>
<dbReference type="Proteomes" id="UP000077069">
    <property type="component" value="Unassembled WGS sequence"/>
</dbReference>
<dbReference type="GO" id="GO:0016887">
    <property type="term" value="F:ATP hydrolysis activity"/>
    <property type="evidence" value="ECO:0007669"/>
    <property type="project" value="InterPro"/>
</dbReference>
<dbReference type="PANTHER" id="PTHR46411:SF2">
    <property type="entry name" value="AAA+ ATPASE DOMAIN-CONTAINING PROTEIN"/>
    <property type="match status" value="1"/>
</dbReference>
<feature type="domain" description="AAA+ ATPase" evidence="1">
    <location>
        <begin position="380"/>
        <end position="509"/>
    </location>
</feature>
<dbReference type="STRING" id="1460663.A0A177C6H7"/>
<dbReference type="Gene3D" id="3.40.50.300">
    <property type="entry name" value="P-loop containing nucleotide triphosphate hydrolases"/>
    <property type="match status" value="1"/>
</dbReference>
<keyword evidence="2" id="KW-0378">Hydrolase</keyword>
<accession>A0A177C6H7</accession>
<dbReference type="InterPro" id="IPR054289">
    <property type="entry name" value="DUF7025"/>
</dbReference>
<dbReference type="AlphaFoldDB" id="A0A177C6H7"/>
<dbReference type="InterPro" id="IPR003593">
    <property type="entry name" value="AAA+_ATPase"/>
</dbReference>
<dbReference type="InterPro" id="IPR003959">
    <property type="entry name" value="ATPase_AAA_core"/>
</dbReference>
<dbReference type="PANTHER" id="PTHR46411">
    <property type="entry name" value="FAMILY ATPASE, PUTATIVE-RELATED"/>
    <property type="match status" value="1"/>
</dbReference>
<dbReference type="CDD" id="cd19481">
    <property type="entry name" value="RecA-like_protease"/>
    <property type="match status" value="1"/>
</dbReference>
<keyword evidence="3" id="KW-1185">Reference proteome</keyword>
<dbReference type="InParanoid" id="A0A177C6H7"/>
<reference evidence="2 3" key="1">
    <citation type="submission" date="2016-05" db="EMBL/GenBank/DDBJ databases">
        <title>Comparative analysis of secretome profiles of manganese(II)-oxidizing ascomycete fungi.</title>
        <authorList>
            <consortium name="DOE Joint Genome Institute"/>
            <person name="Zeiner C.A."/>
            <person name="Purvine S.O."/>
            <person name="Zink E.M."/>
            <person name="Wu S."/>
            <person name="Pasa-Tolic L."/>
            <person name="Chaput D.L."/>
            <person name="Haridas S."/>
            <person name="Grigoriev I.V."/>
            <person name="Santelli C.M."/>
            <person name="Hansel C.M."/>
        </authorList>
    </citation>
    <scope>NUCLEOTIDE SEQUENCE [LARGE SCALE GENOMIC DNA]</scope>
    <source>
        <strain evidence="2 3">AP3s5-JAC2a</strain>
    </source>
</reference>
<dbReference type="GeneID" id="28767805"/>
<gene>
    <name evidence="2" type="ORF">CC84DRAFT_1250995</name>
</gene>
<dbReference type="EMBL" id="KV441555">
    <property type="protein sequence ID" value="OAG03006.1"/>
    <property type="molecule type" value="Genomic_DNA"/>
</dbReference>
<evidence type="ECO:0000313" key="3">
    <source>
        <dbReference type="Proteomes" id="UP000077069"/>
    </source>
</evidence>
<sequence>MPSVEPDPKKTLEKARADLGALLERVRSSPDIDTYLSAIRTANVNRTIHFDNLWTIFPPGELVYATPFMKESQIFIVKECSILPIDMSESGRTNKDTRKVWDLHCWSYDWDGKHFTRVPVMFRFEEFAGAKVIDTLKCHPLRFKFPEGDPNSERETLEKRLIERGRLFRSFCARTTGEQMIYYEGETISHGSGFQRLRNKPKQASSDDDFYMAFFGRRRRKEAPPKASERRQYQITGPVMVDFSSYLQHAPNMGAQAPMGDIMSSYKDDECNCGSCTSNIPLRENQRRHFDMYELDREFTSDEQYLLCPPRVLGYHLHTRTWLELNIRHFITKEIQNDDAFKRLQLDGRQKDLIKKLVQSHTSSTQKAPMMEDIVRGKGKGLVMLLHGPPGVGKTLTAESVASLTGKPLFAVSPSDIGLDATDVEHNLESLFELAANWRAVLLFDEADVFLESRSSHNSDLQRNATVSVLLRVLEYYQGILILTTNRIKQFDIAVLSRVNLGIKYEPLEHRDKLAIFKDFLMRVENRHDIERREKIIEWFEEDSDAKEWFKPLNGRQVRNVLFSAACLGSSGGDKLTLEHIKTMAKCTFKFQDSLLFEMEKWTKQNEAGRHDHY</sequence>
<proteinExistence type="predicted"/>
<dbReference type="SMART" id="SM00382">
    <property type="entry name" value="AAA"/>
    <property type="match status" value="1"/>
</dbReference>
<dbReference type="OrthoDB" id="10042665at2759"/>
<evidence type="ECO:0000313" key="2">
    <source>
        <dbReference type="EMBL" id="OAG03006.1"/>
    </source>
</evidence>
<dbReference type="Pfam" id="PF22942">
    <property type="entry name" value="DUF7025"/>
    <property type="match status" value="1"/>
</dbReference>
<dbReference type="Pfam" id="PF00004">
    <property type="entry name" value="AAA"/>
    <property type="match status" value="1"/>
</dbReference>
<dbReference type="RefSeq" id="XP_018033371.1">
    <property type="nucleotide sequence ID" value="XM_018184319.1"/>
</dbReference>
<dbReference type="GO" id="GO:0005524">
    <property type="term" value="F:ATP binding"/>
    <property type="evidence" value="ECO:0007669"/>
    <property type="project" value="InterPro"/>
</dbReference>
<evidence type="ECO:0000259" key="1">
    <source>
        <dbReference type="SMART" id="SM00382"/>
    </source>
</evidence>
<organism evidence="2 3">
    <name type="scientific">Paraphaeosphaeria sporulosa</name>
    <dbReference type="NCBI Taxonomy" id="1460663"/>
    <lineage>
        <taxon>Eukaryota</taxon>
        <taxon>Fungi</taxon>
        <taxon>Dikarya</taxon>
        <taxon>Ascomycota</taxon>
        <taxon>Pezizomycotina</taxon>
        <taxon>Dothideomycetes</taxon>
        <taxon>Pleosporomycetidae</taxon>
        <taxon>Pleosporales</taxon>
        <taxon>Massarineae</taxon>
        <taxon>Didymosphaeriaceae</taxon>
        <taxon>Paraphaeosphaeria</taxon>
    </lineage>
</organism>